<dbReference type="InterPro" id="IPR009798">
    <property type="entry name" value="Wun1-like"/>
</dbReference>
<keyword evidence="3" id="KW-1185">Reference proteome</keyword>
<dbReference type="PANTHER" id="PTHR33703">
    <property type="entry name" value="OS07G0691300 PROTEIN"/>
    <property type="match status" value="1"/>
</dbReference>
<dbReference type="Gramene" id="PGSC0003DMT400017004">
    <property type="protein sequence ID" value="PGSC0003DMT400017004"/>
    <property type="gene ID" value="PGSC0003DMG400006643"/>
</dbReference>
<dbReference type="ExpressionAtlas" id="M1A8G5">
    <property type="expression patterns" value="baseline"/>
</dbReference>
<dbReference type="EnsemblPlants" id="PGSC0003DMT400017004">
    <property type="protein sequence ID" value="PGSC0003DMT400017004"/>
    <property type="gene ID" value="PGSC0003DMG400006643"/>
</dbReference>
<keyword evidence="1" id="KW-0812">Transmembrane</keyword>
<dbReference type="Proteomes" id="UP000011115">
    <property type="component" value="Unassembled WGS sequence"/>
</dbReference>
<reference evidence="2" key="2">
    <citation type="submission" date="2015-06" db="UniProtKB">
        <authorList>
            <consortium name="EnsemblPlants"/>
        </authorList>
    </citation>
    <scope>IDENTIFICATION</scope>
    <source>
        <strain evidence="2">DM1-3 516 R44</strain>
    </source>
</reference>
<dbReference type="OMA" id="CFTELAN"/>
<accession>M1A8G5</accession>
<dbReference type="Pfam" id="PF07107">
    <property type="entry name" value="WI12"/>
    <property type="match status" value="1"/>
</dbReference>
<sequence>MCPLNLNTPYYSPIISKLPFQRPYIFPTSHLFLHYLPYLLLSSFIANNIIFCFTELANSQLTLEETTNKGVVLALYEALSSHDVVQVQKLLASDLEWWFHGPPSHQFLMQILTGTAKFDNASFQFLHKTIDVFGSVVLVEGCDPTRSITWVHAWTVTDGVITQVREYFNTSLTVTRFGKSDISSITTLHCPSVWESSLPNRVGKSVPGLVLAL</sequence>
<evidence type="ECO:0008006" key="4">
    <source>
        <dbReference type="Google" id="ProtNLM"/>
    </source>
</evidence>
<proteinExistence type="predicted"/>
<dbReference type="InParanoid" id="M1A8G5"/>
<feature type="transmembrane region" description="Helical" evidence="1">
    <location>
        <begin position="32"/>
        <end position="53"/>
    </location>
</feature>
<evidence type="ECO:0000313" key="2">
    <source>
        <dbReference type="EnsemblPlants" id="PGSC0003DMT400017004"/>
    </source>
</evidence>
<keyword evidence="1" id="KW-0472">Membrane</keyword>
<evidence type="ECO:0000256" key="1">
    <source>
        <dbReference type="SAM" id="Phobius"/>
    </source>
</evidence>
<keyword evidence="1" id="KW-1133">Transmembrane helix</keyword>
<protein>
    <recommendedName>
        <fullName evidence="4">Wound-induced protein 1</fullName>
    </recommendedName>
</protein>
<dbReference type="HOGENOM" id="CLU_1158123_0_0_1"/>
<dbReference type="PANTHER" id="PTHR33703:SF1">
    <property type="entry name" value="WOUND-INDUCED PROTEIN 1"/>
    <property type="match status" value="1"/>
</dbReference>
<dbReference type="AlphaFoldDB" id="M1A8G5"/>
<dbReference type="SUPFAM" id="SSF54427">
    <property type="entry name" value="NTF2-like"/>
    <property type="match status" value="1"/>
</dbReference>
<reference evidence="3" key="1">
    <citation type="journal article" date="2011" name="Nature">
        <title>Genome sequence and analysis of the tuber crop potato.</title>
        <authorList>
            <consortium name="The Potato Genome Sequencing Consortium"/>
        </authorList>
    </citation>
    <scope>NUCLEOTIDE SEQUENCE [LARGE SCALE GENOMIC DNA]</scope>
    <source>
        <strain evidence="3">cv. DM1-3 516 R44</strain>
    </source>
</reference>
<name>M1A8G5_SOLTU</name>
<dbReference type="InterPro" id="IPR032710">
    <property type="entry name" value="NTF2-like_dom_sf"/>
</dbReference>
<organism evidence="2 3">
    <name type="scientific">Solanum tuberosum</name>
    <name type="common">Potato</name>
    <dbReference type="NCBI Taxonomy" id="4113"/>
    <lineage>
        <taxon>Eukaryota</taxon>
        <taxon>Viridiplantae</taxon>
        <taxon>Streptophyta</taxon>
        <taxon>Embryophyta</taxon>
        <taxon>Tracheophyta</taxon>
        <taxon>Spermatophyta</taxon>
        <taxon>Magnoliopsida</taxon>
        <taxon>eudicotyledons</taxon>
        <taxon>Gunneridae</taxon>
        <taxon>Pentapetalae</taxon>
        <taxon>asterids</taxon>
        <taxon>lamiids</taxon>
        <taxon>Solanales</taxon>
        <taxon>Solanaceae</taxon>
        <taxon>Solanoideae</taxon>
        <taxon>Solaneae</taxon>
        <taxon>Solanum</taxon>
    </lineage>
</organism>
<evidence type="ECO:0000313" key="3">
    <source>
        <dbReference type="Proteomes" id="UP000011115"/>
    </source>
</evidence>
<dbReference type="Gene3D" id="3.10.450.50">
    <property type="match status" value="1"/>
</dbReference>